<dbReference type="EnsemblMetazoa" id="G4422.1">
    <property type="protein sequence ID" value="G4422.1:cds"/>
    <property type="gene ID" value="G4422"/>
</dbReference>
<proteinExistence type="predicted"/>
<keyword evidence="2" id="KW-0812">Transmembrane</keyword>
<sequence length="142" mass="16407">MQMPIHNLSTTISTGTTGKSDPSSSTFDLGHITTLCLFVLLLFNITFTLYFYISWKRRQDIRHRQYMDEKQPYKPCKPEIVPASSTEHIYESVRSSACSIVVQSRDKRQSIRWNTLTTLFDLNSKDVQNILKNLEPENESSV</sequence>
<evidence type="ECO:0000256" key="1">
    <source>
        <dbReference type="SAM" id="MobiDB-lite"/>
    </source>
</evidence>
<protein>
    <submittedName>
        <fullName evidence="3">Uncharacterized protein</fullName>
    </submittedName>
</protein>
<reference evidence="3" key="1">
    <citation type="submission" date="2022-08" db="UniProtKB">
        <authorList>
            <consortium name="EnsemblMetazoa"/>
        </authorList>
    </citation>
    <scope>IDENTIFICATION</scope>
    <source>
        <strain evidence="3">05x7-T-G4-1.051#20</strain>
    </source>
</reference>
<evidence type="ECO:0000256" key="2">
    <source>
        <dbReference type="SAM" id="Phobius"/>
    </source>
</evidence>
<feature type="transmembrane region" description="Helical" evidence="2">
    <location>
        <begin position="29"/>
        <end position="53"/>
    </location>
</feature>
<feature type="region of interest" description="Disordered" evidence="1">
    <location>
        <begin position="1"/>
        <end position="21"/>
    </location>
</feature>
<keyword evidence="2" id="KW-1133">Transmembrane helix</keyword>
<dbReference type="AlphaFoldDB" id="A0A8W8N5D4"/>
<keyword evidence="2" id="KW-0472">Membrane</keyword>
<dbReference type="OrthoDB" id="10633430at2759"/>
<accession>A0A8W8N5D4</accession>
<keyword evidence="4" id="KW-1185">Reference proteome</keyword>
<dbReference type="OMA" id="QSIRWNT"/>
<evidence type="ECO:0000313" key="3">
    <source>
        <dbReference type="EnsemblMetazoa" id="G4422.1:cds"/>
    </source>
</evidence>
<dbReference type="Proteomes" id="UP000005408">
    <property type="component" value="Unassembled WGS sequence"/>
</dbReference>
<evidence type="ECO:0000313" key="4">
    <source>
        <dbReference type="Proteomes" id="UP000005408"/>
    </source>
</evidence>
<name>A0A8W8N5D4_MAGGI</name>
<feature type="compositionally biased region" description="Low complexity" evidence="1">
    <location>
        <begin position="9"/>
        <end position="18"/>
    </location>
</feature>
<organism evidence="3 4">
    <name type="scientific">Magallana gigas</name>
    <name type="common">Pacific oyster</name>
    <name type="synonym">Crassostrea gigas</name>
    <dbReference type="NCBI Taxonomy" id="29159"/>
    <lineage>
        <taxon>Eukaryota</taxon>
        <taxon>Metazoa</taxon>
        <taxon>Spiralia</taxon>
        <taxon>Lophotrochozoa</taxon>
        <taxon>Mollusca</taxon>
        <taxon>Bivalvia</taxon>
        <taxon>Autobranchia</taxon>
        <taxon>Pteriomorphia</taxon>
        <taxon>Ostreida</taxon>
        <taxon>Ostreoidea</taxon>
        <taxon>Ostreidae</taxon>
        <taxon>Magallana</taxon>
    </lineage>
</organism>